<evidence type="ECO:0000313" key="1">
    <source>
        <dbReference type="EMBL" id="APG89367.1"/>
    </source>
</evidence>
<organism evidence="1 2">
    <name type="scientific">Sinorhizobium americanum</name>
    <dbReference type="NCBI Taxonomy" id="194963"/>
    <lineage>
        <taxon>Bacteria</taxon>
        <taxon>Pseudomonadati</taxon>
        <taxon>Pseudomonadota</taxon>
        <taxon>Alphaproteobacteria</taxon>
        <taxon>Hyphomicrobiales</taxon>
        <taxon>Rhizobiaceae</taxon>
        <taxon>Sinorhizobium/Ensifer group</taxon>
        <taxon>Sinorhizobium</taxon>
    </lineage>
</organism>
<gene>
    <name evidence="1" type="ORF">SAMCFNEI73_Ch0025</name>
</gene>
<keyword evidence="2" id="KW-1185">Reference proteome</keyword>
<dbReference type="AlphaFoldDB" id="A0A1L3LH08"/>
<sequence>MVHFIKLVEHGRVPLVSINPAPLPGPTQALRVFVLGVRNRCQTTTFLVQCNKQNPLVFLGPVPTGFILLIY</sequence>
<proteinExistence type="predicted"/>
<dbReference type="EMBL" id="CP013107">
    <property type="protein sequence ID" value="APG89367.1"/>
    <property type="molecule type" value="Genomic_DNA"/>
</dbReference>
<reference evidence="1 2" key="1">
    <citation type="submission" date="2015-10" db="EMBL/GenBank/DDBJ databases">
        <title>Genomic differences between typical nodule nitrogen-fixing rhizobial strains and those coming from bean seeds.</title>
        <authorList>
            <person name="Peralta H."/>
            <person name="Aguilar-Vera A."/>
            <person name="Diaz R."/>
            <person name="Mora Y."/>
            <person name="Martinez-Batallar G."/>
            <person name="Salazar E."/>
            <person name="Vargas-Lagunas C."/>
            <person name="Encarnacion S."/>
            <person name="Girard L."/>
            <person name="Mora J."/>
        </authorList>
    </citation>
    <scope>NUCLEOTIDE SEQUENCE [LARGE SCALE GENOMIC DNA]</scope>
    <source>
        <strain evidence="1 2">CFNEI 73</strain>
    </source>
</reference>
<dbReference type="Proteomes" id="UP000182306">
    <property type="component" value="Chromosome"/>
</dbReference>
<dbReference type="KEGG" id="same:SAMCFNEI73_Ch0025"/>
<name>A0A1L3LH08_9HYPH</name>
<accession>A0A1L3LH08</accession>
<protein>
    <submittedName>
        <fullName evidence="1">Uncharacterized protein</fullName>
    </submittedName>
</protein>
<evidence type="ECO:0000313" key="2">
    <source>
        <dbReference type="Proteomes" id="UP000182306"/>
    </source>
</evidence>